<comment type="caution">
    <text evidence="1">The sequence shown here is derived from an EMBL/GenBank/DDBJ whole genome shotgun (WGS) entry which is preliminary data.</text>
</comment>
<sequence length="252" mass="28526">MSSKKAAKKKRSHAVQPAENSAEHVVFGLMSELLSRGIEKGFSMERQMRREDIEKGLQFIQSTIPFHGTQDDYKCFLQKLVEDLFTEGNDLYREGKMKLSLGQYTEGLTVAEYAAAEELVLSQELLCRLFVNRSCCYFSMGLFEKSLEDSDKALSLDKENMRALYRKAKALDQLGKHQEAYSCISHRILALVQDESVTELAQELVKKLGLKQRRAYKRPQCCSGATNLSSLCLVDLPAAVFSSSQLWSPHHN</sequence>
<dbReference type="Pfam" id="PF13181">
    <property type="entry name" value="TPR_8"/>
    <property type="match status" value="2"/>
</dbReference>
<organism evidence="1 2">
    <name type="scientific">Ranitomeya imitator</name>
    <name type="common">mimic poison frog</name>
    <dbReference type="NCBI Taxonomy" id="111125"/>
    <lineage>
        <taxon>Eukaryota</taxon>
        <taxon>Metazoa</taxon>
        <taxon>Chordata</taxon>
        <taxon>Craniata</taxon>
        <taxon>Vertebrata</taxon>
        <taxon>Euteleostomi</taxon>
        <taxon>Amphibia</taxon>
        <taxon>Batrachia</taxon>
        <taxon>Anura</taxon>
        <taxon>Neobatrachia</taxon>
        <taxon>Hyloidea</taxon>
        <taxon>Dendrobatidae</taxon>
        <taxon>Dendrobatinae</taxon>
        <taxon>Ranitomeya</taxon>
    </lineage>
</organism>
<accession>A0ABN9L5G9</accession>
<dbReference type="SMART" id="SM00028">
    <property type="entry name" value="TPR"/>
    <property type="match status" value="2"/>
</dbReference>
<feature type="non-terminal residue" evidence="1">
    <location>
        <position position="252"/>
    </location>
</feature>
<evidence type="ECO:0000313" key="2">
    <source>
        <dbReference type="Proteomes" id="UP001176940"/>
    </source>
</evidence>
<dbReference type="InterPro" id="IPR019734">
    <property type="entry name" value="TPR_rpt"/>
</dbReference>
<protein>
    <submittedName>
        <fullName evidence="1">Uncharacterized protein</fullName>
    </submittedName>
</protein>
<evidence type="ECO:0000313" key="1">
    <source>
        <dbReference type="EMBL" id="CAJ0931557.1"/>
    </source>
</evidence>
<dbReference type="EMBL" id="CAUEEQ010007777">
    <property type="protein sequence ID" value="CAJ0931557.1"/>
    <property type="molecule type" value="Genomic_DNA"/>
</dbReference>
<gene>
    <name evidence="1" type="ORF">RIMI_LOCUS4741102</name>
</gene>
<dbReference type="PANTHER" id="PTHR14928:SF6">
    <property type="entry name" value="ZINC FINGER CCCH DOMAIN-CONTAINING PROTEIN 7B"/>
    <property type="match status" value="1"/>
</dbReference>
<proteinExistence type="predicted"/>
<keyword evidence="2" id="KW-1185">Reference proteome</keyword>
<dbReference type="SUPFAM" id="SSF48452">
    <property type="entry name" value="TPR-like"/>
    <property type="match status" value="1"/>
</dbReference>
<dbReference type="PANTHER" id="PTHR14928">
    <property type="entry name" value="MICRO-RNA BINDING ZINC FINGER CCCH DOMAIN-CONTAINING PROTEIN 7"/>
    <property type="match status" value="1"/>
</dbReference>
<reference evidence="1" key="1">
    <citation type="submission" date="2023-07" db="EMBL/GenBank/DDBJ databases">
        <authorList>
            <person name="Stuckert A."/>
        </authorList>
    </citation>
    <scope>NUCLEOTIDE SEQUENCE</scope>
</reference>
<dbReference type="Proteomes" id="UP001176940">
    <property type="component" value="Unassembled WGS sequence"/>
</dbReference>
<dbReference type="Gene3D" id="1.25.40.10">
    <property type="entry name" value="Tetratricopeptide repeat domain"/>
    <property type="match status" value="1"/>
</dbReference>
<dbReference type="InterPro" id="IPR039691">
    <property type="entry name" value="ZC3H7A/B"/>
</dbReference>
<name>A0ABN9L5G9_9NEOB</name>
<dbReference type="InterPro" id="IPR011990">
    <property type="entry name" value="TPR-like_helical_dom_sf"/>
</dbReference>